<protein>
    <recommendedName>
        <fullName evidence="4">TraD/TraG TraM recognition site domain-containing protein</fullName>
    </recommendedName>
</protein>
<evidence type="ECO:0008006" key="4">
    <source>
        <dbReference type="Google" id="ProtNLM"/>
    </source>
</evidence>
<accession>C0E5J6</accession>
<evidence type="ECO:0000313" key="2">
    <source>
        <dbReference type="EMBL" id="EEG26183.1"/>
    </source>
</evidence>
<sequence length="359" mass="39587">MFADSWGVRTEEVLTASLLTLARVGRSHPKVATLVSIPNLLVNARFRRHIASQLNDPLGVSSFWAKYEGWSQPQQAQVIQPVLNKLQQFVIRPHMRAVLGQTAPRFELEALFSQRKIVLLRLNKGVLGAESARLLGSLVMGQLWPLILARATQPETRRVLTSIYIDEVHDFLAGIPGDLTDALAQSRSLGVAFTMAHQYLSQLTPQMRRALDANARNKICFELAPADAKDMAAHTAELSSQDFTNLPRFGIYTSLMNQGRKTGWMSGITLPPPQPCSDEMSLAAKSSAKYGIPASQTEADLQHLLNEQPYPNPARNHSESTAQTPPAAANTWQFGRSTNRNTSHGSEETADQSPDQSQQ</sequence>
<comment type="caution">
    <text evidence="2">The sequence shown here is derived from an EMBL/GenBank/DDBJ whole genome shotgun (WGS) entry which is preliminary data.</text>
</comment>
<evidence type="ECO:0000256" key="1">
    <source>
        <dbReference type="SAM" id="MobiDB-lite"/>
    </source>
</evidence>
<dbReference type="SUPFAM" id="SSF52540">
    <property type="entry name" value="P-loop containing nucleoside triphosphate hydrolases"/>
    <property type="match status" value="1"/>
</dbReference>
<reference evidence="2 3" key="1">
    <citation type="submission" date="2009-01" db="EMBL/GenBank/DDBJ databases">
        <authorList>
            <person name="Fulton L."/>
            <person name="Clifton S."/>
            <person name="Chinwalla A.T."/>
            <person name="Mitreva M."/>
            <person name="Sodergren E."/>
            <person name="Weinstock G."/>
            <person name="Clifton S."/>
            <person name="Dooling D.J."/>
            <person name="Fulton B."/>
            <person name="Minx P."/>
            <person name="Pepin K.H."/>
            <person name="Johnson M."/>
            <person name="Bhonagiri V."/>
            <person name="Nash W.E."/>
            <person name="Mardis E.R."/>
            <person name="Wilson R.K."/>
        </authorList>
    </citation>
    <scope>NUCLEOTIDE SEQUENCE [LARGE SCALE GENOMIC DNA]</scope>
    <source>
        <strain evidence="2 3">ATCC 33806</strain>
    </source>
</reference>
<evidence type="ECO:0000313" key="3">
    <source>
        <dbReference type="Proteomes" id="UP000006247"/>
    </source>
</evidence>
<feature type="compositionally biased region" description="Polar residues" evidence="1">
    <location>
        <begin position="319"/>
        <end position="344"/>
    </location>
</feature>
<feature type="region of interest" description="Disordered" evidence="1">
    <location>
        <begin position="307"/>
        <end position="359"/>
    </location>
</feature>
<dbReference type="HOGENOM" id="CLU_771005_0_0_11"/>
<dbReference type="InterPro" id="IPR027417">
    <property type="entry name" value="P-loop_NTPase"/>
</dbReference>
<dbReference type="Gene3D" id="3.40.50.300">
    <property type="entry name" value="P-loop containing nucleotide triphosphate hydrolases"/>
    <property type="match status" value="1"/>
</dbReference>
<name>C0E5J6_9CORY</name>
<dbReference type="EMBL" id="ACEB01000035">
    <property type="protein sequence ID" value="EEG26183.1"/>
    <property type="molecule type" value="Genomic_DNA"/>
</dbReference>
<dbReference type="Proteomes" id="UP000006247">
    <property type="component" value="Unassembled WGS sequence"/>
</dbReference>
<gene>
    <name evidence="2" type="ORF">CORMATOL_02286</name>
</gene>
<dbReference type="CDD" id="cd01127">
    <property type="entry name" value="TrwB_TraG_TraD_VirD4"/>
    <property type="match status" value="1"/>
</dbReference>
<proteinExistence type="predicted"/>
<dbReference type="AlphaFoldDB" id="C0E5J6"/>
<organism evidence="2 3">
    <name type="scientific">Corynebacterium matruchotii ATCC 33806</name>
    <dbReference type="NCBI Taxonomy" id="566549"/>
    <lineage>
        <taxon>Bacteria</taxon>
        <taxon>Bacillati</taxon>
        <taxon>Actinomycetota</taxon>
        <taxon>Actinomycetes</taxon>
        <taxon>Mycobacteriales</taxon>
        <taxon>Corynebacteriaceae</taxon>
        <taxon>Corynebacterium</taxon>
    </lineage>
</organism>